<dbReference type="PROSITE" id="PS51782">
    <property type="entry name" value="LYSM"/>
    <property type="match status" value="1"/>
</dbReference>
<accession>A0A1M5XKX7</accession>
<dbReference type="Gene3D" id="3.10.350.10">
    <property type="entry name" value="LysM domain"/>
    <property type="match status" value="1"/>
</dbReference>
<keyword evidence="1" id="KW-0472">Membrane</keyword>
<gene>
    <name evidence="3" type="ORF">SAMN02745180_01724</name>
</gene>
<keyword evidence="4" id="KW-1185">Reference proteome</keyword>
<dbReference type="SMART" id="SM00257">
    <property type="entry name" value="LysM"/>
    <property type="match status" value="1"/>
</dbReference>
<dbReference type="Pfam" id="PF01476">
    <property type="entry name" value="LysM"/>
    <property type="match status" value="1"/>
</dbReference>
<dbReference type="EMBL" id="FQXR01000007">
    <property type="protein sequence ID" value="SHI00480.1"/>
    <property type="molecule type" value="Genomic_DNA"/>
</dbReference>
<dbReference type="InterPro" id="IPR018392">
    <property type="entry name" value="LysM"/>
</dbReference>
<dbReference type="InterPro" id="IPR036779">
    <property type="entry name" value="LysM_dom_sf"/>
</dbReference>
<keyword evidence="1" id="KW-0812">Transmembrane</keyword>
<evidence type="ECO:0000259" key="2">
    <source>
        <dbReference type="PROSITE" id="PS51782"/>
    </source>
</evidence>
<keyword evidence="1" id="KW-1133">Transmembrane helix</keyword>
<organism evidence="3 4">
    <name type="scientific">Sporanaerobacter acetigenes DSM 13106</name>
    <dbReference type="NCBI Taxonomy" id="1123281"/>
    <lineage>
        <taxon>Bacteria</taxon>
        <taxon>Bacillati</taxon>
        <taxon>Bacillota</taxon>
        <taxon>Tissierellia</taxon>
        <taxon>Tissierellales</taxon>
        <taxon>Sporanaerobacteraceae</taxon>
        <taxon>Sporanaerobacter</taxon>
    </lineage>
</organism>
<dbReference type="RefSeq" id="WP_072744391.1">
    <property type="nucleotide sequence ID" value="NZ_FQXR01000007.1"/>
</dbReference>
<evidence type="ECO:0000313" key="4">
    <source>
        <dbReference type="Proteomes" id="UP000184389"/>
    </source>
</evidence>
<name>A0A1M5XKX7_9FIRM</name>
<evidence type="ECO:0000256" key="1">
    <source>
        <dbReference type="SAM" id="Phobius"/>
    </source>
</evidence>
<dbReference type="SUPFAM" id="SSF54106">
    <property type="entry name" value="LysM domain"/>
    <property type="match status" value="1"/>
</dbReference>
<reference evidence="3 4" key="1">
    <citation type="submission" date="2016-11" db="EMBL/GenBank/DDBJ databases">
        <authorList>
            <person name="Jaros S."/>
            <person name="Januszkiewicz K."/>
            <person name="Wedrychowicz H."/>
        </authorList>
    </citation>
    <scope>NUCLEOTIDE SEQUENCE [LARGE SCALE GENOMIC DNA]</scope>
    <source>
        <strain evidence="3 4">DSM 13106</strain>
    </source>
</reference>
<evidence type="ECO:0000313" key="3">
    <source>
        <dbReference type="EMBL" id="SHI00480.1"/>
    </source>
</evidence>
<proteinExistence type="predicted"/>
<protein>
    <submittedName>
        <fullName evidence="3">LysM domain-containing protein</fullName>
    </submittedName>
</protein>
<sequence length="105" mass="12501">MLKNKTTIVNKKRFFTFILTMVLSVFIFCFVFSEKNKVYSSKYNNQIKEITIKKGDTIWNIALENKPNQYDTRKMVYEIMEINNMKESTIYPGDTIKIPIIDEKK</sequence>
<feature type="domain" description="LysM" evidence="2">
    <location>
        <begin position="48"/>
        <end position="98"/>
    </location>
</feature>
<dbReference type="CDD" id="cd00118">
    <property type="entry name" value="LysM"/>
    <property type="match status" value="1"/>
</dbReference>
<dbReference type="Proteomes" id="UP000184389">
    <property type="component" value="Unassembled WGS sequence"/>
</dbReference>
<dbReference type="STRING" id="1123281.SAMN02745180_01724"/>
<feature type="transmembrane region" description="Helical" evidence="1">
    <location>
        <begin position="14"/>
        <end position="33"/>
    </location>
</feature>
<dbReference type="AlphaFoldDB" id="A0A1M5XKX7"/>
<dbReference type="OrthoDB" id="1716479at2"/>